<reference evidence="2 3" key="1">
    <citation type="journal article" date="2015" name="Genome Biol.">
        <title>Comparative genomics of Steinernema reveals deeply conserved gene regulatory networks.</title>
        <authorList>
            <person name="Dillman A.R."/>
            <person name="Macchietto M."/>
            <person name="Porter C.F."/>
            <person name="Rogers A."/>
            <person name="Williams B."/>
            <person name="Antoshechkin I."/>
            <person name="Lee M.M."/>
            <person name="Goodwin Z."/>
            <person name="Lu X."/>
            <person name="Lewis E.E."/>
            <person name="Goodrich-Blair H."/>
            <person name="Stock S.P."/>
            <person name="Adams B.J."/>
            <person name="Sternberg P.W."/>
            <person name="Mortazavi A."/>
        </authorList>
    </citation>
    <scope>NUCLEOTIDE SEQUENCE [LARGE SCALE GENOMIC DNA]</scope>
    <source>
        <strain evidence="2 3">ALL</strain>
    </source>
</reference>
<feature type="transmembrane region" description="Helical" evidence="1">
    <location>
        <begin position="44"/>
        <end position="67"/>
    </location>
</feature>
<sequence>MRPFQLISGYVFLAFGVVCTPIYARIIYIFISKAKYRKLECFRIMFQIGFVQILTAPGTIFAGLTHVLNFNPYGLTDQFIAVTVGAVKSESVLSALLALNRLKIMCKLQYPKIIDWVLLFVAYGYGIACTSLFLTPFASISYKPGRYLAQYDFTKPYTKSLVECGSFLSMVSYCAAFVIYLIVISYMIWMRTKSTGPSCRMQEKKILVYALVRFLSDLALSIMQNIFPLPYGDLQFIGSLFYIINCLFIPPALYLCISKTLREEFMNRKSHRRTRTSKTVFALTEKRVGQVSSVDYPTSITA</sequence>
<proteinExistence type="predicted"/>
<dbReference type="Proteomes" id="UP000298663">
    <property type="component" value="Unassembled WGS sequence"/>
</dbReference>
<name>A0A4U5M248_STECR</name>
<organism evidence="2 3">
    <name type="scientific">Steinernema carpocapsae</name>
    <name type="common">Entomopathogenic nematode</name>
    <dbReference type="NCBI Taxonomy" id="34508"/>
    <lineage>
        <taxon>Eukaryota</taxon>
        <taxon>Metazoa</taxon>
        <taxon>Ecdysozoa</taxon>
        <taxon>Nematoda</taxon>
        <taxon>Chromadorea</taxon>
        <taxon>Rhabditida</taxon>
        <taxon>Tylenchina</taxon>
        <taxon>Panagrolaimomorpha</taxon>
        <taxon>Strongyloidoidea</taxon>
        <taxon>Steinernematidae</taxon>
        <taxon>Steinernema</taxon>
    </lineage>
</organism>
<evidence type="ECO:0000313" key="3">
    <source>
        <dbReference type="Proteomes" id="UP000298663"/>
    </source>
</evidence>
<feature type="transmembrane region" description="Helical" evidence="1">
    <location>
        <begin position="167"/>
        <end position="186"/>
    </location>
</feature>
<comment type="caution">
    <text evidence="2">The sequence shown here is derived from an EMBL/GenBank/DDBJ whole genome shotgun (WGS) entry which is preliminary data.</text>
</comment>
<protein>
    <recommendedName>
        <fullName evidence="4">Serpentine receptor class gamma</fullName>
    </recommendedName>
</protein>
<evidence type="ECO:0000313" key="2">
    <source>
        <dbReference type="EMBL" id="TKR62788.1"/>
    </source>
</evidence>
<feature type="transmembrane region" description="Helical" evidence="1">
    <location>
        <begin position="206"/>
        <end position="227"/>
    </location>
</feature>
<dbReference type="PANTHER" id="PTHR23021:SF26">
    <property type="entry name" value="SERPENTINE RECEPTOR, CLASS T"/>
    <property type="match status" value="1"/>
</dbReference>
<dbReference type="PANTHER" id="PTHR23021">
    <property type="entry name" value="SERPENTINE RECEPTOR, CLASS T"/>
    <property type="match status" value="1"/>
</dbReference>
<dbReference type="SUPFAM" id="SSF81321">
    <property type="entry name" value="Family A G protein-coupled receptor-like"/>
    <property type="match status" value="1"/>
</dbReference>
<dbReference type="AlphaFoldDB" id="A0A4U5M248"/>
<feature type="transmembrane region" description="Helical" evidence="1">
    <location>
        <begin position="113"/>
        <end position="134"/>
    </location>
</feature>
<feature type="transmembrane region" description="Helical" evidence="1">
    <location>
        <begin position="79"/>
        <end position="101"/>
    </location>
</feature>
<keyword evidence="1" id="KW-1133">Transmembrane helix</keyword>
<evidence type="ECO:0000256" key="1">
    <source>
        <dbReference type="SAM" id="Phobius"/>
    </source>
</evidence>
<keyword evidence="1" id="KW-0472">Membrane</keyword>
<reference evidence="2 3" key="2">
    <citation type="journal article" date="2019" name="G3 (Bethesda)">
        <title>Hybrid Assembly of the Genome of the Entomopathogenic Nematode Steinernema carpocapsae Identifies the X-Chromosome.</title>
        <authorList>
            <person name="Serra L."/>
            <person name="Macchietto M."/>
            <person name="Macias-Munoz A."/>
            <person name="McGill C.J."/>
            <person name="Rodriguez I.M."/>
            <person name="Rodriguez B."/>
            <person name="Murad R."/>
            <person name="Mortazavi A."/>
        </authorList>
    </citation>
    <scope>NUCLEOTIDE SEQUENCE [LARGE SCALE GENOMIC DNA]</scope>
    <source>
        <strain evidence="2 3">ALL</strain>
    </source>
</reference>
<evidence type="ECO:0008006" key="4">
    <source>
        <dbReference type="Google" id="ProtNLM"/>
    </source>
</evidence>
<feature type="transmembrane region" description="Helical" evidence="1">
    <location>
        <begin position="239"/>
        <end position="257"/>
    </location>
</feature>
<feature type="transmembrane region" description="Helical" evidence="1">
    <location>
        <begin position="6"/>
        <end position="32"/>
    </location>
</feature>
<gene>
    <name evidence="2" type="ORF">L596_026705</name>
</gene>
<dbReference type="InterPro" id="IPR019425">
    <property type="entry name" value="7TM_GPCR_serpentine_rcpt_Srt"/>
</dbReference>
<keyword evidence="3" id="KW-1185">Reference proteome</keyword>
<dbReference type="EMBL" id="AZBU02000010">
    <property type="protein sequence ID" value="TKR62788.1"/>
    <property type="molecule type" value="Genomic_DNA"/>
</dbReference>
<accession>A0A4U5M248</accession>
<keyword evidence="1" id="KW-0812">Transmembrane</keyword>